<dbReference type="GO" id="GO:0036121">
    <property type="term" value="F:double-stranded DNA helicase activity"/>
    <property type="evidence" value="ECO:0007669"/>
    <property type="project" value="TreeGrafter"/>
</dbReference>
<sequence>MTAALARCMRGSAIRTACILPQSRTLSLVASRAWTKPASSVAAAAKGHHFPQLRLASSAAAARITGPSGEHLVNDDALAATAASSASSPEFSLRPYQEECIQECLAALESGVTRIGVSSPTGSGKTTIFTHLIDRLPPRPNGGDRVLIMVNSIELALQAANAVTSMFPDKTVEIEQGSKYKASGLADVTVATYQTLNRSQQRLDKFMPSCFKAVVVDEAHHAAAPSYLRVLSHFDAHIGLDAEARAATESDSVPVFGFSATFSRHDGLALGKVFDRIVFHKDFLEMIGEKWLCPIRFTSIKADIDLASVKLSNFNADFAASSLAAVVNTPVVNRLVLKAWLDRAHNQRRSTLIFAVNIEHVQELTHTFRQAGIDARYLHGGTPMLERRQLLEDFRAGVYPVLVNCAILTEGADVPAIDCVLLARPTRSRNLFSQMIGRGLRLSPATGKRDCLVLDIVGNIEKGVVCTPTLFGLDADDIIEDESPEGLLERAHEAEQFDPADVEGDADPFAVELADPTKITYIDYDDPHQLQQAMLARSSVVETMSANAWVDCGGQTYILDVPRYGFVTVERKANSDHGDGSAPAEGAEWTSWFTPSNSDADEAAASMGRDPSSGAGGRRWPGARGGSPYRRPRHALDAPTLEAAVRGSDVYVQKNVLRNAPQLFAMLNRRAKWRATKATDSQRRLVEKRLGLSKPSQEAEGDKDGRRTRAMRSASELTKGQASVILTRLLHGAKAKWQQRVKRSNKVWRANEREKQRRDRETPSDFAAMWYPSVTLVALVMLLLRGVFASGPEVDKATIGRKMLQDYRTHREALAARMRSTSFSPQTAAKKEILMKQYFSALSNALPEKQPELLQKINDLRQAGYRFGASVDPGLHVPFGTPWDPTRFGPYPAKRLAEGAYGKSKAAVEIEVENAREALDHQTMREVMHGRMEPVFADDFQLVRSAIDFHAQRLLQNVEEPVEDILKSVRRL</sequence>
<evidence type="ECO:0000313" key="6">
    <source>
        <dbReference type="Proteomes" id="UP000019462"/>
    </source>
</evidence>
<dbReference type="GO" id="GO:0005759">
    <property type="term" value="C:mitochondrial matrix"/>
    <property type="evidence" value="ECO:0007669"/>
    <property type="project" value="TreeGrafter"/>
</dbReference>
<dbReference type="SMART" id="SM00490">
    <property type="entry name" value="HELICc"/>
    <property type="match status" value="1"/>
</dbReference>
<dbReference type="InterPro" id="IPR006935">
    <property type="entry name" value="Helicase/UvrB_N"/>
</dbReference>
<feature type="compositionally biased region" description="Basic and acidic residues" evidence="2">
    <location>
        <begin position="680"/>
        <end position="690"/>
    </location>
</feature>
<dbReference type="GO" id="GO:0070125">
    <property type="term" value="P:mitochondrial translational elongation"/>
    <property type="evidence" value="ECO:0007669"/>
    <property type="project" value="TreeGrafter"/>
</dbReference>
<comment type="caution">
    <text evidence="5">The sequence shown here is derived from an EMBL/GenBank/DDBJ whole genome shotgun (WGS) entry which is preliminary data.</text>
</comment>
<dbReference type="GO" id="GO:0061749">
    <property type="term" value="F:forked DNA-dependent helicase activity"/>
    <property type="evidence" value="ECO:0007669"/>
    <property type="project" value="TreeGrafter"/>
</dbReference>
<dbReference type="CDD" id="cd18799">
    <property type="entry name" value="SF2_C_EcoAI-like"/>
    <property type="match status" value="1"/>
</dbReference>
<gene>
    <name evidence="5" type="ORF">PaG_04568</name>
</gene>
<dbReference type="SMART" id="SM00487">
    <property type="entry name" value="DEXDc"/>
    <property type="match status" value="1"/>
</dbReference>
<feature type="region of interest" description="Disordered" evidence="2">
    <location>
        <begin position="573"/>
        <end position="633"/>
    </location>
</feature>
<feature type="domain" description="Helicase C-terminal" evidence="4">
    <location>
        <begin position="336"/>
        <end position="486"/>
    </location>
</feature>
<keyword evidence="1" id="KW-0067">ATP-binding</keyword>
<evidence type="ECO:0000259" key="4">
    <source>
        <dbReference type="PROSITE" id="PS51194"/>
    </source>
</evidence>
<dbReference type="InterPro" id="IPR014001">
    <property type="entry name" value="Helicase_ATP-bd"/>
</dbReference>
<dbReference type="EMBL" id="AWNI01000022">
    <property type="protein sequence ID" value="ETS60672.1"/>
    <property type="molecule type" value="Genomic_DNA"/>
</dbReference>
<dbReference type="CDD" id="cd18032">
    <property type="entry name" value="DEXHc_RE_I_III_res"/>
    <property type="match status" value="1"/>
</dbReference>
<dbReference type="PROSITE" id="PS51192">
    <property type="entry name" value="HELICASE_ATP_BIND_1"/>
    <property type="match status" value="1"/>
</dbReference>
<dbReference type="PROSITE" id="PS51194">
    <property type="entry name" value="HELICASE_CTER"/>
    <property type="match status" value="1"/>
</dbReference>
<dbReference type="Pfam" id="PF00271">
    <property type="entry name" value="Helicase_C"/>
    <property type="match status" value="1"/>
</dbReference>
<dbReference type="SUPFAM" id="SSF52540">
    <property type="entry name" value="P-loop containing nucleoside triphosphate hydrolases"/>
    <property type="match status" value="1"/>
</dbReference>
<keyword evidence="1" id="KW-0378">Hydrolase</keyword>
<dbReference type="OrthoDB" id="270584at2759"/>
<evidence type="ECO:0000256" key="2">
    <source>
        <dbReference type="SAM" id="MobiDB-lite"/>
    </source>
</evidence>
<keyword evidence="1" id="KW-0347">Helicase</keyword>
<proteinExistence type="predicted"/>
<dbReference type="PANTHER" id="PTHR47396">
    <property type="entry name" value="TYPE I RESTRICTION ENZYME ECOKI R PROTEIN"/>
    <property type="match status" value="1"/>
</dbReference>
<dbReference type="GO" id="GO:0016787">
    <property type="term" value="F:hydrolase activity"/>
    <property type="evidence" value="ECO:0007669"/>
    <property type="project" value="InterPro"/>
</dbReference>
<dbReference type="GO" id="GO:0005524">
    <property type="term" value="F:ATP binding"/>
    <property type="evidence" value="ECO:0007669"/>
    <property type="project" value="InterPro"/>
</dbReference>
<reference evidence="5 6" key="1">
    <citation type="journal article" date="2014" name="Genome Announc.">
        <title>Genome sequence of the basidiomycetous fungus Pseudozyma aphidis DSM70725, an efficient producer of biosurfactant mannosylerythritol lipids.</title>
        <authorList>
            <person name="Lorenz S."/>
            <person name="Guenther M."/>
            <person name="Grumaz C."/>
            <person name="Rupp S."/>
            <person name="Zibek S."/>
            <person name="Sohn K."/>
        </authorList>
    </citation>
    <scope>NUCLEOTIDE SEQUENCE [LARGE SCALE GENOMIC DNA]</scope>
    <source>
        <strain evidence="6">ATCC 32657 / CBS 517.83 / DSM 70725 / JCM 10318 / NBRC 10182 / NRRL Y-7954 / St-0401</strain>
    </source>
</reference>
<evidence type="ECO:0000313" key="5">
    <source>
        <dbReference type="EMBL" id="ETS60672.1"/>
    </source>
</evidence>
<evidence type="ECO:0000259" key="3">
    <source>
        <dbReference type="PROSITE" id="PS51192"/>
    </source>
</evidence>
<dbReference type="InterPro" id="IPR050742">
    <property type="entry name" value="Helicase_Restrict-Modif_Enz"/>
</dbReference>
<dbReference type="GO" id="GO:0000403">
    <property type="term" value="F:Y-form DNA binding"/>
    <property type="evidence" value="ECO:0007669"/>
    <property type="project" value="TreeGrafter"/>
</dbReference>
<dbReference type="Proteomes" id="UP000019462">
    <property type="component" value="Unassembled WGS sequence"/>
</dbReference>
<organism evidence="5 6">
    <name type="scientific">Moesziomyces aphidis</name>
    <name type="common">Pseudozyma aphidis</name>
    <dbReference type="NCBI Taxonomy" id="84754"/>
    <lineage>
        <taxon>Eukaryota</taxon>
        <taxon>Fungi</taxon>
        <taxon>Dikarya</taxon>
        <taxon>Basidiomycota</taxon>
        <taxon>Ustilaginomycotina</taxon>
        <taxon>Ustilaginomycetes</taxon>
        <taxon>Ustilaginales</taxon>
        <taxon>Ustilaginaceae</taxon>
        <taxon>Moesziomyces</taxon>
    </lineage>
</organism>
<dbReference type="GO" id="GO:0032042">
    <property type="term" value="P:mitochondrial DNA metabolic process"/>
    <property type="evidence" value="ECO:0007669"/>
    <property type="project" value="TreeGrafter"/>
</dbReference>
<keyword evidence="6" id="KW-1185">Reference proteome</keyword>
<dbReference type="Pfam" id="PF04851">
    <property type="entry name" value="ResIII"/>
    <property type="match status" value="1"/>
</dbReference>
<accession>W3VIN7</accession>
<dbReference type="PANTHER" id="PTHR47396:SF1">
    <property type="entry name" value="ATP-DEPENDENT HELICASE IRC3-RELATED"/>
    <property type="match status" value="1"/>
</dbReference>
<dbReference type="AlphaFoldDB" id="W3VIN7"/>
<dbReference type="InterPro" id="IPR001650">
    <property type="entry name" value="Helicase_C-like"/>
</dbReference>
<name>W3VIN7_MOEAP</name>
<feature type="compositionally biased region" description="Gly residues" evidence="2">
    <location>
        <begin position="614"/>
        <end position="625"/>
    </location>
</feature>
<feature type="domain" description="Helicase ATP-binding" evidence="3">
    <location>
        <begin position="106"/>
        <end position="280"/>
    </location>
</feature>
<dbReference type="Gene3D" id="3.40.50.300">
    <property type="entry name" value="P-loop containing nucleotide triphosphate hydrolases"/>
    <property type="match status" value="2"/>
</dbReference>
<protein>
    <submittedName>
        <fullName evidence="5">Uncharacterized protein</fullName>
    </submittedName>
</protein>
<dbReference type="HOGENOM" id="CLU_272735_0_0_1"/>
<evidence type="ECO:0000256" key="1">
    <source>
        <dbReference type="ARBA" id="ARBA00022806"/>
    </source>
</evidence>
<dbReference type="InterPro" id="IPR027417">
    <property type="entry name" value="P-loop_NTPase"/>
</dbReference>
<keyword evidence="1" id="KW-0547">Nucleotide-binding</keyword>
<feature type="region of interest" description="Disordered" evidence="2">
    <location>
        <begin position="675"/>
        <end position="716"/>
    </location>
</feature>